<dbReference type="Pfam" id="PF06519">
    <property type="entry name" value="TolA"/>
    <property type="match status" value="1"/>
</dbReference>
<dbReference type="GO" id="GO:0016020">
    <property type="term" value="C:membrane"/>
    <property type="evidence" value="ECO:0007669"/>
    <property type="project" value="InterPro"/>
</dbReference>
<dbReference type="NCBIfam" id="TIGR02794">
    <property type="entry name" value="tolA_full"/>
    <property type="match status" value="1"/>
</dbReference>
<accession>A0A4Y5ZV81</accession>
<evidence type="ECO:0000313" key="2">
    <source>
        <dbReference type="EMBL" id="QDE47308.1"/>
    </source>
</evidence>
<dbReference type="Gene3D" id="3.30.1150.10">
    <property type="match status" value="1"/>
</dbReference>
<evidence type="ECO:0000313" key="3">
    <source>
        <dbReference type="Proteomes" id="UP000318237"/>
    </source>
</evidence>
<dbReference type="SUPFAM" id="SSF74653">
    <property type="entry name" value="TolA/TonB C-terminal domain"/>
    <property type="match status" value="1"/>
</dbReference>
<feature type="region of interest" description="Disordered" evidence="1">
    <location>
        <begin position="1"/>
        <end position="24"/>
    </location>
</feature>
<dbReference type="InterPro" id="IPR014161">
    <property type="entry name" value="Tol-Pal_TolA"/>
</dbReference>
<dbReference type="EMBL" id="CP041054">
    <property type="protein sequence ID" value="QDE47308.1"/>
    <property type="molecule type" value="Genomic_DNA"/>
</dbReference>
<evidence type="ECO:0000256" key="1">
    <source>
        <dbReference type="SAM" id="MobiDB-lite"/>
    </source>
</evidence>
<name>A0A4Y5ZV81_9ENTR</name>
<dbReference type="GO" id="GO:0019534">
    <property type="term" value="F:toxin transmembrane transporter activity"/>
    <property type="evidence" value="ECO:0007669"/>
    <property type="project" value="InterPro"/>
</dbReference>
<dbReference type="AlphaFoldDB" id="A0A4Y5ZV81"/>
<proteinExistence type="predicted"/>
<protein>
    <submittedName>
        <fullName evidence="2">Cell envelope integrity protein TolA</fullName>
    </submittedName>
</protein>
<reference evidence="2 3" key="1">
    <citation type="submission" date="2019-06" db="EMBL/GenBank/DDBJ databases">
        <title>Whole genome sequencing of XDR Enterobacter.</title>
        <authorList>
            <person name="Gnana Soundari P."/>
            <person name="Vijayakumar R."/>
            <person name="Krishnan P."/>
        </authorList>
    </citation>
    <scope>NUCLEOTIDE SEQUENCE [LARGE SCALE GENOMIC DNA]</scope>
    <source>
        <strain evidence="2 3">C126</strain>
    </source>
</reference>
<dbReference type="GO" id="GO:0043213">
    <property type="term" value="P:bacteriocin transport"/>
    <property type="evidence" value="ECO:0007669"/>
    <property type="project" value="InterPro"/>
</dbReference>
<organism evidence="2 3">
    <name type="scientific">Enterobacter hormaechei</name>
    <dbReference type="NCBI Taxonomy" id="158836"/>
    <lineage>
        <taxon>Bacteria</taxon>
        <taxon>Pseudomonadati</taxon>
        <taxon>Pseudomonadota</taxon>
        <taxon>Gammaproteobacteria</taxon>
        <taxon>Enterobacterales</taxon>
        <taxon>Enterobacteriaceae</taxon>
        <taxon>Enterobacter</taxon>
        <taxon>Enterobacter cloacae complex</taxon>
    </lineage>
</organism>
<dbReference type="Proteomes" id="UP000318237">
    <property type="component" value="Chromosome"/>
</dbReference>
<sequence length="111" mass="12028">MEAERAAEQAGQRRPESVSSSASGADINNYVNTIRATIQRRLDASKYAGQRCSLTLHLSRDGTVQAVDHLTGDDNLCNDALAAIYEIDKFPSPPSDGVYAVFKDATLSLRL</sequence>
<gene>
    <name evidence="2" type="primary">tolA</name>
    <name evidence="2" type="ORF">EIN43_06955</name>
</gene>
<feature type="compositionally biased region" description="Basic and acidic residues" evidence="1">
    <location>
        <begin position="1"/>
        <end position="16"/>
    </location>
</feature>